<sequence length="105" mass="12209">MESVLVDLKKNVSDIKQYIDNHNNEINENGLDEISAFVWGYNLCRPWWLYRHGLDRALPQDCVDYAAELDANDDLGFLADCGCKIQMRFFDRLSIFTMIKPVHPV</sequence>
<name>A0ABQ7AC21_BRACR</name>
<protein>
    <submittedName>
        <fullName evidence="1">Uncharacterized protein</fullName>
    </submittedName>
</protein>
<gene>
    <name evidence="1" type="ORF">DY000_02053724</name>
</gene>
<proteinExistence type="predicted"/>
<accession>A0ABQ7AC21</accession>
<evidence type="ECO:0000313" key="1">
    <source>
        <dbReference type="EMBL" id="KAF3495214.1"/>
    </source>
</evidence>
<keyword evidence="2" id="KW-1185">Reference proteome</keyword>
<reference evidence="1 2" key="1">
    <citation type="journal article" date="2020" name="BMC Genomics">
        <title>Intraspecific diversification of the crop wild relative Brassica cretica Lam. using demographic model selection.</title>
        <authorList>
            <person name="Kioukis A."/>
            <person name="Michalopoulou V.A."/>
            <person name="Briers L."/>
            <person name="Pirintsos S."/>
            <person name="Studholme D.J."/>
            <person name="Pavlidis P."/>
            <person name="Sarris P.F."/>
        </authorList>
    </citation>
    <scope>NUCLEOTIDE SEQUENCE [LARGE SCALE GENOMIC DNA]</scope>
    <source>
        <strain evidence="2">cv. PFS-1207/04</strain>
    </source>
</reference>
<organism evidence="1 2">
    <name type="scientific">Brassica cretica</name>
    <name type="common">Mustard</name>
    <dbReference type="NCBI Taxonomy" id="69181"/>
    <lineage>
        <taxon>Eukaryota</taxon>
        <taxon>Viridiplantae</taxon>
        <taxon>Streptophyta</taxon>
        <taxon>Embryophyta</taxon>
        <taxon>Tracheophyta</taxon>
        <taxon>Spermatophyta</taxon>
        <taxon>Magnoliopsida</taxon>
        <taxon>eudicotyledons</taxon>
        <taxon>Gunneridae</taxon>
        <taxon>Pentapetalae</taxon>
        <taxon>rosids</taxon>
        <taxon>malvids</taxon>
        <taxon>Brassicales</taxon>
        <taxon>Brassicaceae</taxon>
        <taxon>Brassiceae</taxon>
        <taxon>Brassica</taxon>
    </lineage>
</organism>
<dbReference type="EMBL" id="QGKV02002055">
    <property type="protein sequence ID" value="KAF3495214.1"/>
    <property type="molecule type" value="Genomic_DNA"/>
</dbReference>
<evidence type="ECO:0000313" key="2">
    <source>
        <dbReference type="Proteomes" id="UP000266723"/>
    </source>
</evidence>
<dbReference type="Proteomes" id="UP000266723">
    <property type="component" value="Unassembled WGS sequence"/>
</dbReference>
<comment type="caution">
    <text evidence="1">The sequence shown here is derived from an EMBL/GenBank/DDBJ whole genome shotgun (WGS) entry which is preliminary data.</text>
</comment>